<dbReference type="Pfam" id="PF06839">
    <property type="entry name" value="Zn_ribbon_GRF"/>
    <property type="match status" value="1"/>
</dbReference>
<dbReference type="InterPro" id="IPR010666">
    <property type="entry name" value="Znf_GRF"/>
</dbReference>
<dbReference type="AlphaFoldDB" id="A0A2T7EKN8"/>
<gene>
    <name evidence="6" type="ORF">GQ55_2G023900</name>
</gene>
<keyword evidence="3" id="KW-0862">Zinc</keyword>
<dbReference type="PANTHER" id="PTHR33680">
    <property type="entry name" value="OS07G0190500 PROTEIN"/>
    <property type="match status" value="1"/>
</dbReference>
<keyword evidence="7" id="KW-1185">Reference proteome</keyword>
<evidence type="ECO:0000313" key="6">
    <source>
        <dbReference type="EMBL" id="PUZ68391.1"/>
    </source>
</evidence>
<dbReference type="STRING" id="1504633.A0A2T7EKN8"/>
<evidence type="ECO:0000256" key="1">
    <source>
        <dbReference type="ARBA" id="ARBA00022723"/>
    </source>
</evidence>
<evidence type="ECO:0000313" key="7">
    <source>
        <dbReference type="Proteomes" id="UP000244336"/>
    </source>
</evidence>
<dbReference type="Gramene" id="PUZ68391">
    <property type="protein sequence ID" value="PUZ68391"/>
    <property type="gene ID" value="GQ55_2G023900"/>
</dbReference>
<dbReference type="OrthoDB" id="693399at2759"/>
<evidence type="ECO:0000259" key="5">
    <source>
        <dbReference type="PROSITE" id="PS51999"/>
    </source>
</evidence>
<evidence type="ECO:0000256" key="2">
    <source>
        <dbReference type="ARBA" id="ARBA00022771"/>
    </source>
</evidence>
<sequence>MDLSLSSVGESRKNGMPDLPLIQCPDCRCRMLKGKMARTEKNFGRFFFVCPSRQRDGTGCQFWRWDDEYEQYLMTKGHVPASYQPIFSSNLPLVQNRGIVA</sequence>
<dbReference type="PROSITE" id="PS51999">
    <property type="entry name" value="ZF_GRF"/>
    <property type="match status" value="1"/>
</dbReference>
<reference evidence="6 7" key="1">
    <citation type="submission" date="2018-04" db="EMBL/GenBank/DDBJ databases">
        <title>WGS assembly of Panicum hallii var. hallii HAL2.</title>
        <authorList>
            <person name="Lovell J."/>
            <person name="Jenkins J."/>
            <person name="Lowry D."/>
            <person name="Mamidi S."/>
            <person name="Sreedasyam A."/>
            <person name="Weng X."/>
            <person name="Barry K."/>
            <person name="Bonette J."/>
            <person name="Campitelli B."/>
            <person name="Daum C."/>
            <person name="Gordon S."/>
            <person name="Gould B."/>
            <person name="Lipzen A."/>
            <person name="MacQueen A."/>
            <person name="Palacio-Mejia J."/>
            <person name="Plott C."/>
            <person name="Shakirov E."/>
            <person name="Shu S."/>
            <person name="Yoshinaga Y."/>
            <person name="Zane M."/>
            <person name="Rokhsar D."/>
            <person name="Grimwood J."/>
            <person name="Schmutz J."/>
            <person name="Juenger T."/>
        </authorList>
    </citation>
    <scope>NUCLEOTIDE SEQUENCE [LARGE SCALE GENOMIC DNA]</scope>
    <source>
        <strain evidence="7">cv. HAL2</strain>
    </source>
</reference>
<evidence type="ECO:0000256" key="4">
    <source>
        <dbReference type="PROSITE-ProRule" id="PRU01343"/>
    </source>
</evidence>
<protein>
    <recommendedName>
        <fullName evidence="5">GRF-type domain-containing protein</fullName>
    </recommendedName>
</protein>
<dbReference type="GO" id="GO:0008270">
    <property type="term" value="F:zinc ion binding"/>
    <property type="evidence" value="ECO:0007669"/>
    <property type="project" value="UniProtKB-KW"/>
</dbReference>
<keyword evidence="1" id="KW-0479">Metal-binding</keyword>
<accession>A0A2T7EKN8</accession>
<organism evidence="6 7">
    <name type="scientific">Panicum hallii var. hallii</name>
    <dbReference type="NCBI Taxonomy" id="1504633"/>
    <lineage>
        <taxon>Eukaryota</taxon>
        <taxon>Viridiplantae</taxon>
        <taxon>Streptophyta</taxon>
        <taxon>Embryophyta</taxon>
        <taxon>Tracheophyta</taxon>
        <taxon>Spermatophyta</taxon>
        <taxon>Magnoliopsida</taxon>
        <taxon>Liliopsida</taxon>
        <taxon>Poales</taxon>
        <taxon>Poaceae</taxon>
        <taxon>PACMAD clade</taxon>
        <taxon>Panicoideae</taxon>
        <taxon>Panicodae</taxon>
        <taxon>Paniceae</taxon>
        <taxon>Panicinae</taxon>
        <taxon>Panicum</taxon>
        <taxon>Panicum sect. Panicum</taxon>
    </lineage>
</organism>
<dbReference type="PANTHER" id="PTHR33680:SF5">
    <property type="entry name" value="GRF-TYPE DOMAIN-CONTAINING PROTEIN"/>
    <property type="match status" value="1"/>
</dbReference>
<evidence type="ECO:0000256" key="3">
    <source>
        <dbReference type="ARBA" id="ARBA00022833"/>
    </source>
</evidence>
<feature type="domain" description="GRF-type" evidence="5">
    <location>
        <begin position="24"/>
        <end position="69"/>
    </location>
</feature>
<name>A0A2T7EKN8_9POAL</name>
<proteinExistence type="predicted"/>
<dbReference type="EMBL" id="CM009750">
    <property type="protein sequence ID" value="PUZ68391.1"/>
    <property type="molecule type" value="Genomic_DNA"/>
</dbReference>
<dbReference type="Proteomes" id="UP000244336">
    <property type="component" value="Chromosome 2"/>
</dbReference>
<keyword evidence="2 4" id="KW-0863">Zinc-finger</keyword>